<feature type="chain" id="PRO_5017480594" evidence="2">
    <location>
        <begin position="30"/>
        <end position="483"/>
    </location>
</feature>
<evidence type="ECO:0000259" key="3">
    <source>
        <dbReference type="Pfam" id="PF01425"/>
    </source>
</evidence>
<dbReference type="InterPro" id="IPR036928">
    <property type="entry name" value="AS_sf"/>
</dbReference>
<keyword evidence="2" id="KW-0732">Signal</keyword>
<reference evidence="4" key="2">
    <citation type="submission" date="2025-09" db="UniProtKB">
        <authorList>
            <consortium name="Ensembl"/>
        </authorList>
    </citation>
    <scope>IDENTIFICATION</scope>
</reference>
<dbReference type="KEGG" id="pki:111836787"/>
<dbReference type="PANTHER" id="PTHR43372">
    <property type="entry name" value="FATTY-ACID AMIDE HYDROLASE"/>
    <property type="match status" value="1"/>
</dbReference>
<proteinExistence type="inferred from homology"/>
<dbReference type="InterPro" id="IPR023631">
    <property type="entry name" value="Amidase_dom"/>
</dbReference>
<evidence type="ECO:0000313" key="5">
    <source>
        <dbReference type="Proteomes" id="UP000261540"/>
    </source>
</evidence>
<dbReference type="PANTHER" id="PTHR43372:SF4">
    <property type="entry name" value="FATTY-ACID AMIDE HYDROLASE 2"/>
    <property type="match status" value="1"/>
</dbReference>
<dbReference type="OrthoDB" id="6428749at2759"/>
<dbReference type="InterPro" id="IPR020556">
    <property type="entry name" value="Amidase_CS"/>
</dbReference>
<dbReference type="AlphaFoldDB" id="A0A3B3T845"/>
<evidence type="ECO:0000256" key="1">
    <source>
        <dbReference type="ARBA" id="ARBA00009199"/>
    </source>
</evidence>
<dbReference type="GO" id="GO:0012505">
    <property type="term" value="C:endomembrane system"/>
    <property type="evidence" value="ECO:0007669"/>
    <property type="project" value="TreeGrafter"/>
</dbReference>
<evidence type="ECO:0000256" key="2">
    <source>
        <dbReference type="SAM" id="SignalP"/>
    </source>
</evidence>
<reference evidence="4" key="1">
    <citation type="submission" date="2025-08" db="UniProtKB">
        <authorList>
            <consortium name="Ensembl"/>
        </authorList>
    </citation>
    <scope>IDENTIFICATION</scope>
</reference>
<dbReference type="InterPro" id="IPR052739">
    <property type="entry name" value="FAAH2"/>
</dbReference>
<dbReference type="Proteomes" id="UP000261540">
    <property type="component" value="Unplaced"/>
</dbReference>
<keyword evidence="5" id="KW-1185">Reference proteome</keyword>
<sequence>MALRCLERVLARLLRIAVAVLTAIHGSLTSRRSGTSVRLPPITNPLLLLSGVQLARKIRRREVTSVEVVQAYIDRIQEINPIINGVAKHRFSEALQEAAQVDTFLDEEKSEEQDLEARLPFLGVPFTAKEAFALRGMPNSTGLISRRDVVSERDANSLAQLKRAGAIPLAVTNCSELCMWLESYNRLYGVTSNPYDTSRIPGGSSGGEGSILASGGSIIGVGSDIGGSIRIPAFFNGIFGHKPTSGVVSNEGQYPPRSGLQEDFLTTGPMCRYAMDLLPVLRIMAGANADKLSLTSEVDLKKLRYFSVPHCGGSPLVSPVDKQLIQAQRKVVETLETDLGVRVQELHIPQFKCSTQIWGAFMASPGRDGKPARSFADLMGTEQRKVWPLWELAKWVVGQSSHTFPAIGLAIVEMAQSSLPSKFIVQQKEQLHNQLENLLGTDGILLYPSHPHVAPKKHLPLLTPFNFSYTGTPAEQMHITGPS</sequence>
<feature type="domain" description="Amidase" evidence="3">
    <location>
        <begin position="67"/>
        <end position="356"/>
    </location>
</feature>
<comment type="similarity">
    <text evidence="1">Belongs to the amidase family.</text>
</comment>
<dbReference type="GeneTree" id="ENSGT00940000162502"/>
<dbReference type="PROSITE" id="PS00571">
    <property type="entry name" value="AMIDASES"/>
    <property type="match status" value="1"/>
</dbReference>
<dbReference type="Ensembl" id="ENSPKIT00000019972.1">
    <property type="protein sequence ID" value="ENSPKIP00000038974.1"/>
    <property type="gene ID" value="ENSPKIG00000016526.1"/>
</dbReference>
<dbReference type="SUPFAM" id="SSF75304">
    <property type="entry name" value="Amidase signature (AS) enzymes"/>
    <property type="match status" value="1"/>
</dbReference>
<name>A0A3B3T845_9TELE</name>
<dbReference type="Pfam" id="PF01425">
    <property type="entry name" value="Amidase"/>
    <property type="match status" value="1"/>
</dbReference>
<organism evidence="4 5">
    <name type="scientific">Paramormyrops kingsleyae</name>
    <dbReference type="NCBI Taxonomy" id="1676925"/>
    <lineage>
        <taxon>Eukaryota</taxon>
        <taxon>Metazoa</taxon>
        <taxon>Chordata</taxon>
        <taxon>Craniata</taxon>
        <taxon>Vertebrata</taxon>
        <taxon>Euteleostomi</taxon>
        <taxon>Actinopterygii</taxon>
        <taxon>Neopterygii</taxon>
        <taxon>Teleostei</taxon>
        <taxon>Osteoglossocephala</taxon>
        <taxon>Osteoglossomorpha</taxon>
        <taxon>Osteoglossiformes</taxon>
        <taxon>Mormyridae</taxon>
        <taxon>Paramormyrops</taxon>
    </lineage>
</organism>
<dbReference type="Gene3D" id="3.90.1300.10">
    <property type="entry name" value="Amidase signature (AS) domain"/>
    <property type="match status" value="1"/>
</dbReference>
<protein>
    <submittedName>
        <fullName evidence="4">Fatty acid amide hydrolase 2a</fullName>
    </submittedName>
</protein>
<accession>A0A3B3T845</accession>
<dbReference type="STRING" id="1676925.ENSPKIP00000038974"/>
<evidence type="ECO:0000313" key="4">
    <source>
        <dbReference type="Ensembl" id="ENSPKIP00000038974.1"/>
    </source>
</evidence>
<feature type="signal peptide" evidence="2">
    <location>
        <begin position="1"/>
        <end position="29"/>
    </location>
</feature>